<dbReference type="GO" id="GO:0003676">
    <property type="term" value="F:nucleic acid binding"/>
    <property type="evidence" value="ECO:0007669"/>
    <property type="project" value="InterPro"/>
</dbReference>
<feature type="region of interest" description="Disordered" evidence="1">
    <location>
        <begin position="243"/>
        <end position="275"/>
    </location>
</feature>
<feature type="compositionally biased region" description="Basic and acidic residues" evidence="1">
    <location>
        <begin position="243"/>
        <end position="254"/>
    </location>
</feature>
<dbReference type="InterPro" id="IPR017853">
    <property type="entry name" value="GH"/>
</dbReference>
<dbReference type="Pfam" id="PF00704">
    <property type="entry name" value="Glyco_hydro_18"/>
    <property type="match status" value="1"/>
</dbReference>
<gene>
    <name evidence="3" type="ORF">ONB1V03_LOCUS12308</name>
</gene>
<dbReference type="InterPro" id="IPR029070">
    <property type="entry name" value="Chitinase_insertion_sf"/>
</dbReference>
<dbReference type="SMART" id="SM00636">
    <property type="entry name" value="Glyco_18"/>
    <property type="match status" value="1"/>
</dbReference>
<dbReference type="InterPro" id="IPR044929">
    <property type="entry name" value="DNA/RNA_non-sp_Endonuclease_sf"/>
</dbReference>
<dbReference type="EMBL" id="CAJPVJ010009853">
    <property type="protein sequence ID" value="CAG2172852.1"/>
    <property type="molecule type" value="Genomic_DNA"/>
</dbReference>
<sequence length="1341" mass="150419">MFTTDLSPYEIKGQIDGHRCLEFCVQQRLCVATGMVYDTVESSMFCYFFKRSDLMDANLTEYENVDLFVKVMDESEIPGHHSVPQNNKTGSATECSDGKPLDSEAKDDEEDIKEFSGYKSASKSRSDSDGGAAERRYSANDYPLSPHGYNYYGGPQDEEDIDDSESDTQPKKSYRKQGLRTVRSTDYKRQRLQESDDTEQEVKPTGNAVPFIETVKQNARKESILAHIPSIAAELLKRVKQAKESADLSDRDVVSGRGGSGGQRRPKPKAPVADPDCENEFDVTIGCKSGDKDVSKMCTNVPKIIYSDGKAMSACNETLVGGECPVVCRTGYEPTVRRLKCQQSGDRNVWQNAKLIKCKPIESECEPISAGSVDNKTLIRIKAQTQYPSQRVHYVSAYNTTRKLPLFSAYVHMSANNANTTDTSTTNGTDTEYVKNSCDQLGDNQWSDVDYNNSDYNLRPLLPVKAFRYSPEAQSLVNTMSNVAPQDPFTSRGPWMTIENRTLEMLQNRPGIVISGVCPDSIPQTDLKPKNIRNRKPTPTPEIPKCFWTVVCVPSGDDDVTAGAFYAENTHPVSQLEKQSRVDQIRQYRDQSFIAKLLGTDAYRRVWLETYQAFKDLNKGVKSFIYRCAEQHRNTPEGQSFWTDVINGQAGREWETKFAYGLEKSDSQLKNRVATGDQRRLSGTRRTVREGQAFDEENQNAVNSIGDFKKCKTSERRKLIAYLTPNGPKKLTINEAKDITHAIFAAIDTDPTGSLSLFNGTDRGNGTQFTRLYEMLTIKTSLETISGQDLKIMAAIGGQNMSQQFSAIISSPVKRQTLIASVVRMVDYFGLDGVEFDGWQRPVMDAQTNGGHIPSPEDRKNFVEFLREIRWTFDKFRVEKGRKDRLLVSITAGAGHWVVGPDATYDWANVEPLVDWINVLTVDYFGPWRTQWGSNTGPIAPLYPSAPIKSLSEQSIHSTLEKYYCLLNSSSHKLVMTVPFYSRYWHSVGDAINITDHHFRDSLPAGGFVAYDTLKREWLPNRDFEHRWHNQSNTPYLWSPRQRVLLSYENRESVARKARYAVERRLGGLSMWALDFDDTNHDLFQAIVDNYKTCADDSQPETVGAVDYRCPKPARRWWPPERGINAGLCGRSAPLIDGYYPVCDPSSESMGCCGPWGRCGSGPEFCDCAGCVDYRRHPELIDKEPVRPTRAIRWLTHDMLPGGEESEGMAVCGPGAQAKVNGSHPACNPDDDNGYCCSRDGMCGTGGEFCDCPECVNFRANPDFAYPSATKRLWWTESDGANRAGRCGRFAPKVDGEHPICDPESGTAYCCNKWGMCGSGPLNCQCVGCVDFKRRPTFRWK</sequence>
<dbReference type="CDD" id="cd10909">
    <property type="entry name" value="ChtBD1_GH18_2"/>
    <property type="match status" value="2"/>
</dbReference>
<evidence type="ECO:0000313" key="4">
    <source>
        <dbReference type="Proteomes" id="UP000728032"/>
    </source>
</evidence>
<dbReference type="PROSITE" id="PS51910">
    <property type="entry name" value="GH18_2"/>
    <property type="match status" value="1"/>
</dbReference>
<dbReference type="InterPro" id="IPR001002">
    <property type="entry name" value="Chitin-bd_1"/>
</dbReference>
<dbReference type="InterPro" id="IPR001604">
    <property type="entry name" value="Endo_G_ENPP1-like_dom"/>
</dbReference>
<dbReference type="PANTHER" id="PTHR46073:SF6">
    <property type="entry name" value="GH18 DOMAIN-CONTAINING PROTEIN"/>
    <property type="match status" value="1"/>
</dbReference>
<feature type="compositionally biased region" description="Acidic residues" evidence="1">
    <location>
        <begin position="156"/>
        <end position="166"/>
    </location>
</feature>
<dbReference type="SUPFAM" id="SSF54556">
    <property type="entry name" value="Chitinase insertion domain"/>
    <property type="match status" value="1"/>
</dbReference>
<dbReference type="SMART" id="SM00270">
    <property type="entry name" value="ChtBD1"/>
    <property type="match status" value="3"/>
</dbReference>
<name>A0A7R9QRC2_9ACAR</name>
<dbReference type="Proteomes" id="UP000728032">
    <property type="component" value="Unassembled WGS sequence"/>
</dbReference>
<feature type="region of interest" description="Disordered" evidence="1">
    <location>
        <begin position="77"/>
        <end position="205"/>
    </location>
</feature>
<dbReference type="InterPro" id="IPR020821">
    <property type="entry name" value="ENPP1-3/EXOG-like_nuc-like"/>
</dbReference>
<keyword evidence="4" id="KW-1185">Reference proteome</keyword>
<dbReference type="OrthoDB" id="73875at2759"/>
<dbReference type="InterPro" id="IPR001223">
    <property type="entry name" value="Glyco_hydro18_cat"/>
</dbReference>
<dbReference type="PANTHER" id="PTHR46073">
    <property type="entry name" value="CHITINASE"/>
    <property type="match status" value="1"/>
</dbReference>
<evidence type="ECO:0000256" key="1">
    <source>
        <dbReference type="SAM" id="MobiDB-lite"/>
    </source>
</evidence>
<dbReference type="SUPFAM" id="SSF51445">
    <property type="entry name" value="(Trans)glycosidases"/>
    <property type="match status" value="1"/>
</dbReference>
<feature type="compositionally biased region" description="Basic and acidic residues" evidence="1">
    <location>
        <begin position="124"/>
        <end position="138"/>
    </location>
</feature>
<dbReference type="GO" id="GO:0016787">
    <property type="term" value="F:hydrolase activity"/>
    <property type="evidence" value="ECO:0007669"/>
    <property type="project" value="InterPro"/>
</dbReference>
<dbReference type="GO" id="GO:0046872">
    <property type="term" value="F:metal ion binding"/>
    <property type="evidence" value="ECO:0007669"/>
    <property type="project" value="InterPro"/>
</dbReference>
<dbReference type="GO" id="GO:0008061">
    <property type="term" value="F:chitin binding"/>
    <property type="evidence" value="ECO:0007669"/>
    <property type="project" value="InterPro"/>
</dbReference>
<feature type="compositionally biased region" description="Polar residues" evidence="1">
    <location>
        <begin position="83"/>
        <end position="94"/>
    </location>
</feature>
<protein>
    <recommendedName>
        <fullName evidence="2">GH18 domain-containing protein</fullName>
    </recommendedName>
</protein>
<dbReference type="EMBL" id="OC924678">
    <property type="protein sequence ID" value="CAD7655665.1"/>
    <property type="molecule type" value="Genomic_DNA"/>
</dbReference>
<reference evidence="3" key="1">
    <citation type="submission" date="2020-11" db="EMBL/GenBank/DDBJ databases">
        <authorList>
            <person name="Tran Van P."/>
        </authorList>
    </citation>
    <scope>NUCLEOTIDE SEQUENCE</scope>
</reference>
<accession>A0A7R9QRC2</accession>
<dbReference type="SMART" id="SM00892">
    <property type="entry name" value="Endonuclease_NS"/>
    <property type="match status" value="1"/>
</dbReference>
<dbReference type="Pfam" id="PF01223">
    <property type="entry name" value="Endonuclease_NS"/>
    <property type="match status" value="1"/>
</dbReference>
<dbReference type="GO" id="GO:0005975">
    <property type="term" value="P:carbohydrate metabolic process"/>
    <property type="evidence" value="ECO:0007669"/>
    <property type="project" value="InterPro"/>
</dbReference>
<proteinExistence type="predicted"/>
<evidence type="ECO:0000259" key="2">
    <source>
        <dbReference type="PROSITE" id="PS51910"/>
    </source>
</evidence>
<dbReference type="SUPFAM" id="SSF54060">
    <property type="entry name" value="His-Me finger endonucleases"/>
    <property type="match status" value="1"/>
</dbReference>
<evidence type="ECO:0000313" key="3">
    <source>
        <dbReference type="EMBL" id="CAD7655665.1"/>
    </source>
</evidence>
<dbReference type="SMART" id="SM00477">
    <property type="entry name" value="NUC"/>
    <property type="match status" value="1"/>
</dbReference>
<dbReference type="Gene3D" id="3.40.570.10">
    <property type="entry name" value="Extracellular Endonuclease, subunit A"/>
    <property type="match status" value="1"/>
</dbReference>
<organism evidence="3">
    <name type="scientific">Oppiella nova</name>
    <dbReference type="NCBI Taxonomy" id="334625"/>
    <lineage>
        <taxon>Eukaryota</taxon>
        <taxon>Metazoa</taxon>
        <taxon>Ecdysozoa</taxon>
        <taxon>Arthropoda</taxon>
        <taxon>Chelicerata</taxon>
        <taxon>Arachnida</taxon>
        <taxon>Acari</taxon>
        <taxon>Acariformes</taxon>
        <taxon>Sarcoptiformes</taxon>
        <taxon>Oribatida</taxon>
        <taxon>Brachypylina</taxon>
        <taxon>Oppioidea</taxon>
        <taxon>Oppiidae</taxon>
        <taxon>Oppiella</taxon>
    </lineage>
</organism>
<dbReference type="Gene3D" id="3.20.20.80">
    <property type="entry name" value="Glycosidases"/>
    <property type="match status" value="1"/>
</dbReference>
<feature type="compositionally biased region" description="Basic and acidic residues" evidence="1">
    <location>
        <begin position="183"/>
        <end position="194"/>
    </location>
</feature>
<dbReference type="Gene3D" id="3.10.50.10">
    <property type="match status" value="1"/>
</dbReference>
<dbReference type="InterPro" id="IPR044925">
    <property type="entry name" value="His-Me_finger_sf"/>
</dbReference>
<feature type="domain" description="GH18" evidence="2">
    <location>
        <begin position="717"/>
        <end position="1094"/>
    </location>
</feature>
<dbReference type="InterPro" id="IPR011583">
    <property type="entry name" value="Chitinase_II/V-like_cat"/>
</dbReference>